<dbReference type="PANTHER" id="PTHR18895">
    <property type="entry name" value="HEMK METHYLTRANSFERASE"/>
    <property type="match status" value="1"/>
</dbReference>
<dbReference type="GO" id="GO:0032259">
    <property type="term" value="P:methylation"/>
    <property type="evidence" value="ECO:0007669"/>
    <property type="project" value="UniProtKB-KW"/>
</dbReference>
<dbReference type="NCBIfam" id="TIGR03534">
    <property type="entry name" value="RF_mod_PrmC"/>
    <property type="match status" value="1"/>
</dbReference>
<evidence type="ECO:0000313" key="8">
    <source>
        <dbReference type="EMBL" id="MPM06539.1"/>
    </source>
</evidence>
<keyword evidence="4" id="KW-0949">S-adenosyl-L-methionine</keyword>
<evidence type="ECO:0000256" key="5">
    <source>
        <dbReference type="ARBA" id="ARBA00048391"/>
    </source>
</evidence>
<gene>
    <name evidence="8" type="primary">prmC_23</name>
    <name evidence="8" type="ORF">SDC9_52840</name>
</gene>
<evidence type="ECO:0000256" key="1">
    <source>
        <dbReference type="ARBA" id="ARBA00012771"/>
    </source>
</evidence>
<name>A0A644WS64_9ZZZZ</name>
<feature type="domain" description="Methyltransferase small" evidence="6">
    <location>
        <begin position="118"/>
        <end position="191"/>
    </location>
</feature>
<dbReference type="Gene3D" id="1.10.8.10">
    <property type="entry name" value="DNA helicase RuvA subunit, C-terminal domain"/>
    <property type="match status" value="1"/>
</dbReference>
<dbReference type="Pfam" id="PF17827">
    <property type="entry name" value="PrmC_N"/>
    <property type="match status" value="1"/>
</dbReference>
<dbReference type="InterPro" id="IPR007848">
    <property type="entry name" value="Small_mtfrase_dom"/>
</dbReference>
<keyword evidence="2 8" id="KW-0489">Methyltransferase</keyword>
<dbReference type="InterPro" id="IPR050320">
    <property type="entry name" value="N5-glutamine_MTase"/>
</dbReference>
<dbReference type="SUPFAM" id="SSF53335">
    <property type="entry name" value="S-adenosyl-L-methionine-dependent methyltransferases"/>
    <property type="match status" value="1"/>
</dbReference>
<dbReference type="Pfam" id="PF05175">
    <property type="entry name" value="MTS"/>
    <property type="match status" value="1"/>
</dbReference>
<dbReference type="InterPro" id="IPR019874">
    <property type="entry name" value="RF_methyltr_PrmC"/>
</dbReference>
<dbReference type="PROSITE" id="PS00092">
    <property type="entry name" value="N6_MTASE"/>
    <property type="match status" value="1"/>
</dbReference>
<protein>
    <recommendedName>
        <fullName evidence="1">peptide chain release factor N(5)-glutamine methyltransferase</fullName>
        <ecNumber evidence="1">2.1.1.297</ecNumber>
    </recommendedName>
</protein>
<dbReference type="PANTHER" id="PTHR18895:SF74">
    <property type="entry name" value="MTRF1L RELEASE FACTOR GLUTAMINE METHYLTRANSFERASE"/>
    <property type="match status" value="1"/>
</dbReference>
<evidence type="ECO:0000256" key="2">
    <source>
        <dbReference type="ARBA" id="ARBA00022603"/>
    </source>
</evidence>
<reference evidence="8" key="1">
    <citation type="submission" date="2019-08" db="EMBL/GenBank/DDBJ databases">
        <authorList>
            <person name="Kucharzyk K."/>
            <person name="Murdoch R.W."/>
            <person name="Higgins S."/>
            <person name="Loffler F."/>
        </authorList>
    </citation>
    <scope>NUCLEOTIDE SEQUENCE</scope>
</reference>
<dbReference type="InterPro" id="IPR002052">
    <property type="entry name" value="DNA_methylase_N6_adenine_CS"/>
</dbReference>
<dbReference type="EMBL" id="VSSQ01001239">
    <property type="protein sequence ID" value="MPM06539.1"/>
    <property type="molecule type" value="Genomic_DNA"/>
</dbReference>
<sequence>MTTIQAWKVETAALLKEAGLASTADLDARLLLQMATGYDQAKQILLYDRVLTDAQLHKLSSIREDRLRHKPMAYILGCKEFYGRNFLVDERTLIPRPDTETLIEAVIAFSKGKQQPPSIIDLCCGSGCIGITLALELDANVTLSDLSEDALSVARENAKRLLSKPVTFLQGDLLSPTDKIYDIIVSNPPYLTAAWCDEVSNEVRWEPRLALEGFSEDGLGLIRKLVKESGNHLCCGGALFLECDYRQAKDVAELLSSHRFTDVCIERDLSGRDRVIWGVLACTNS</sequence>
<dbReference type="NCBIfam" id="TIGR00536">
    <property type="entry name" value="hemK_fam"/>
    <property type="match status" value="1"/>
</dbReference>
<dbReference type="AlphaFoldDB" id="A0A644WS64"/>
<evidence type="ECO:0000256" key="4">
    <source>
        <dbReference type="ARBA" id="ARBA00022691"/>
    </source>
</evidence>
<evidence type="ECO:0000259" key="6">
    <source>
        <dbReference type="Pfam" id="PF05175"/>
    </source>
</evidence>
<dbReference type="GO" id="GO:0102559">
    <property type="term" value="F:peptide chain release factor N(5)-glutamine methyltransferase activity"/>
    <property type="evidence" value="ECO:0007669"/>
    <property type="project" value="UniProtKB-EC"/>
</dbReference>
<comment type="caution">
    <text evidence="8">The sequence shown here is derived from an EMBL/GenBank/DDBJ whole genome shotgun (WGS) entry which is preliminary data.</text>
</comment>
<evidence type="ECO:0000256" key="3">
    <source>
        <dbReference type="ARBA" id="ARBA00022679"/>
    </source>
</evidence>
<dbReference type="InterPro" id="IPR004556">
    <property type="entry name" value="HemK-like"/>
</dbReference>
<evidence type="ECO:0000259" key="7">
    <source>
        <dbReference type="Pfam" id="PF17827"/>
    </source>
</evidence>
<dbReference type="HAMAP" id="MF_02126">
    <property type="entry name" value="RF_methyltr_PrmC"/>
    <property type="match status" value="1"/>
</dbReference>
<accession>A0A644WS64</accession>
<keyword evidence="3 8" id="KW-0808">Transferase</keyword>
<dbReference type="EC" id="2.1.1.297" evidence="1"/>
<dbReference type="GO" id="GO:0003676">
    <property type="term" value="F:nucleic acid binding"/>
    <property type="evidence" value="ECO:0007669"/>
    <property type="project" value="InterPro"/>
</dbReference>
<dbReference type="InterPro" id="IPR040758">
    <property type="entry name" value="PrmC_N"/>
</dbReference>
<dbReference type="CDD" id="cd02440">
    <property type="entry name" value="AdoMet_MTases"/>
    <property type="match status" value="1"/>
</dbReference>
<proteinExistence type="inferred from homology"/>
<dbReference type="Gene3D" id="3.40.50.150">
    <property type="entry name" value="Vaccinia Virus protein VP39"/>
    <property type="match status" value="1"/>
</dbReference>
<comment type="catalytic activity">
    <reaction evidence="5">
        <text>L-glutaminyl-[peptide chain release factor] + S-adenosyl-L-methionine = N(5)-methyl-L-glutaminyl-[peptide chain release factor] + S-adenosyl-L-homocysteine + H(+)</text>
        <dbReference type="Rhea" id="RHEA:42896"/>
        <dbReference type="Rhea" id="RHEA-COMP:10271"/>
        <dbReference type="Rhea" id="RHEA-COMP:10272"/>
        <dbReference type="ChEBI" id="CHEBI:15378"/>
        <dbReference type="ChEBI" id="CHEBI:30011"/>
        <dbReference type="ChEBI" id="CHEBI:57856"/>
        <dbReference type="ChEBI" id="CHEBI:59789"/>
        <dbReference type="ChEBI" id="CHEBI:61891"/>
        <dbReference type="EC" id="2.1.1.297"/>
    </reaction>
</comment>
<organism evidence="8">
    <name type="scientific">bioreactor metagenome</name>
    <dbReference type="NCBI Taxonomy" id="1076179"/>
    <lineage>
        <taxon>unclassified sequences</taxon>
        <taxon>metagenomes</taxon>
        <taxon>ecological metagenomes</taxon>
    </lineage>
</organism>
<dbReference type="InterPro" id="IPR029063">
    <property type="entry name" value="SAM-dependent_MTases_sf"/>
</dbReference>
<feature type="domain" description="Release factor glutamine methyltransferase N-terminal" evidence="7">
    <location>
        <begin position="11"/>
        <end position="77"/>
    </location>
</feature>